<dbReference type="InterPro" id="IPR010593">
    <property type="entry name" value="DUF1159"/>
</dbReference>
<comment type="caution">
    <text evidence="1">The sequence shown here is derived from an EMBL/GenBank/DDBJ whole genome shotgun (WGS) entry which is preliminary data.</text>
</comment>
<dbReference type="PIRSF" id="PIRSF032064">
    <property type="entry name" value="UCP032064"/>
    <property type="match status" value="1"/>
</dbReference>
<accession>A0A8J7LWT5</accession>
<name>A0A8J7LWT5_9RHOB</name>
<dbReference type="InterPro" id="IPR007922">
    <property type="entry name" value="DciA-like"/>
</dbReference>
<dbReference type="AlphaFoldDB" id="A0A8J7LWT5"/>
<dbReference type="Proteomes" id="UP000640583">
    <property type="component" value="Unassembled WGS sequence"/>
</dbReference>
<proteinExistence type="predicted"/>
<dbReference type="Pfam" id="PF05258">
    <property type="entry name" value="DciA"/>
    <property type="match status" value="1"/>
</dbReference>
<evidence type="ECO:0000313" key="1">
    <source>
        <dbReference type="EMBL" id="MBI1494767.1"/>
    </source>
</evidence>
<protein>
    <submittedName>
        <fullName evidence="1">DUF721 domain-containing protein</fullName>
    </submittedName>
</protein>
<sequence>MEKHTQKKTPPYRRKGRKFTRTGSLLEKQIRKVGEGRGFTVSRLLTHWSEIVGEDTAATALPVKIGYGRGGVGATLTILTTGANAPLLQMQAEKIREKVNTCYGYAAISKVRITQTAATGFAEGQVQFKPKPRAKPARVISQDIKDDAREAVAGVENQALHDALALLGENILSRHKS</sequence>
<gene>
    <name evidence="1" type="ORF">H1D41_14060</name>
</gene>
<reference evidence="1" key="1">
    <citation type="submission" date="2020-10" db="EMBL/GenBank/DDBJ databases">
        <title>Paenihalocynthiibacter styelae gen. nov., sp. nov., isolated from stalked sea squirt Styela clava.</title>
        <authorList>
            <person name="Kim Y.-O."/>
            <person name="Yoon J.-H."/>
        </authorList>
    </citation>
    <scope>NUCLEOTIDE SEQUENCE</scope>
    <source>
        <strain evidence="1">MYP1-1</strain>
    </source>
</reference>
<dbReference type="RefSeq" id="WP_228849514.1">
    <property type="nucleotide sequence ID" value="NZ_JADCKQ010000011.1"/>
</dbReference>
<keyword evidence="2" id="KW-1185">Reference proteome</keyword>
<dbReference type="EMBL" id="JADCKQ010000011">
    <property type="protein sequence ID" value="MBI1494767.1"/>
    <property type="molecule type" value="Genomic_DNA"/>
</dbReference>
<evidence type="ECO:0000313" key="2">
    <source>
        <dbReference type="Proteomes" id="UP000640583"/>
    </source>
</evidence>
<organism evidence="1 2">
    <name type="scientific">Halocynthiibacter styelae</name>
    <dbReference type="NCBI Taxonomy" id="2761955"/>
    <lineage>
        <taxon>Bacteria</taxon>
        <taxon>Pseudomonadati</taxon>
        <taxon>Pseudomonadota</taxon>
        <taxon>Alphaproteobacteria</taxon>
        <taxon>Rhodobacterales</taxon>
        <taxon>Paracoccaceae</taxon>
        <taxon>Halocynthiibacter</taxon>
    </lineage>
</organism>